<dbReference type="GO" id="GO:0005829">
    <property type="term" value="C:cytosol"/>
    <property type="evidence" value="ECO:0007669"/>
    <property type="project" value="TreeGrafter"/>
</dbReference>
<dbReference type="GO" id="GO:0008831">
    <property type="term" value="F:dTDP-4-dehydrorhamnose reductase activity"/>
    <property type="evidence" value="ECO:0007669"/>
    <property type="project" value="TreeGrafter"/>
</dbReference>
<dbReference type="InterPro" id="IPR036291">
    <property type="entry name" value="NAD(P)-bd_dom_sf"/>
</dbReference>
<dbReference type="InterPro" id="IPR029903">
    <property type="entry name" value="RmlD-like-bd"/>
</dbReference>
<dbReference type="InterPro" id="IPR038576">
    <property type="entry name" value="Methyltransf_Zn-bd_dom_put_sf"/>
</dbReference>
<dbReference type="PANTHER" id="PTHR10491">
    <property type="entry name" value="DTDP-4-DEHYDRORHAMNOSE REDUCTASE"/>
    <property type="match status" value="1"/>
</dbReference>
<dbReference type="Pfam" id="PF08484">
    <property type="entry name" value="Methyltransf_14"/>
    <property type="match status" value="1"/>
</dbReference>
<reference evidence="4" key="1">
    <citation type="journal article" date="2020" name="Nature">
        <title>Giant virus diversity and host interactions through global metagenomics.</title>
        <authorList>
            <person name="Schulz F."/>
            <person name="Roux S."/>
            <person name="Paez-Espino D."/>
            <person name="Jungbluth S."/>
            <person name="Walsh D.A."/>
            <person name="Denef V.J."/>
            <person name="McMahon K.D."/>
            <person name="Konstantinidis K.T."/>
            <person name="Eloe-Fadrosh E.A."/>
            <person name="Kyrpides N.C."/>
            <person name="Woyke T."/>
        </authorList>
    </citation>
    <scope>NUCLEOTIDE SEQUENCE</scope>
    <source>
        <strain evidence="4">GVMAG-M-3300023184-190</strain>
    </source>
</reference>
<dbReference type="InterPro" id="IPR029063">
    <property type="entry name" value="SAM-dependent_MTases_sf"/>
</dbReference>
<dbReference type="PANTHER" id="PTHR10491:SF4">
    <property type="entry name" value="METHIONINE ADENOSYLTRANSFERASE 2 SUBUNIT BETA"/>
    <property type="match status" value="1"/>
</dbReference>
<dbReference type="Pfam" id="PF13489">
    <property type="entry name" value="Methyltransf_23"/>
    <property type="match status" value="1"/>
</dbReference>
<feature type="domain" description="RmlD-like substrate binding" evidence="1">
    <location>
        <begin position="10"/>
        <end position="276"/>
    </location>
</feature>
<accession>A0A6C0I416</accession>
<evidence type="ECO:0000259" key="3">
    <source>
        <dbReference type="Pfam" id="PF08484"/>
    </source>
</evidence>
<dbReference type="Pfam" id="PF08421">
    <property type="entry name" value="Methyltransf_13"/>
    <property type="match status" value="1"/>
</dbReference>
<evidence type="ECO:0008006" key="5">
    <source>
        <dbReference type="Google" id="ProtNLM"/>
    </source>
</evidence>
<dbReference type="AlphaFoldDB" id="A0A6C0I416"/>
<dbReference type="InterPro" id="IPR013691">
    <property type="entry name" value="MeTrfase_14"/>
</dbReference>
<name>A0A6C0I416_9ZZZZ</name>
<dbReference type="InterPro" id="IPR013630">
    <property type="entry name" value="Methyltransf_Zn-bd_dom_put"/>
</dbReference>
<feature type="domain" description="C-methyltransferase" evidence="3">
    <location>
        <begin position="538"/>
        <end position="694"/>
    </location>
</feature>
<organism evidence="4">
    <name type="scientific">viral metagenome</name>
    <dbReference type="NCBI Taxonomy" id="1070528"/>
    <lineage>
        <taxon>unclassified sequences</taxon>
        <taxon>metagenomes</taxon>
        <taxon>organismal metagenomes</taxon>
    </lineage>
</organism>
<protein>
    <recommendedName>
        <fullName evidence="5">RmlD-like substrate binding domain-containing protein</fullName>
    </recommendedName>
</protein>
<dbReference type="Gene3D" id="6.20.50.110">
    <property type="entry name" value="Methyltransferase, zinc-binding domain"/>
    <property type="match status" value="1"/>
</dbReference>
<evidence type="ECO:0000313" key="4">
    <source>
        <dbReference type="EMBL" id="QHT87135.1"/>
    </source>
</evidence>
<sequence length="699" mass="79080">MADSILENSLITGGSGMVGANIFFGKKPSSVELDVTNIVNVNNYFDTNKDISCIIHLAALNLRDSENNTNKAIDVNINGTINMLNVAKRFDIPFVLVSSGAVFSSFNSNMKFSENEHPSPNCVYGSTKYASEKVAQTYNKSIIIRTGWLFGGNQKSHHKFVEHAFNNMNSNNKVICCDDFYGSTTYVVDLIDKMKELIKFDRFGIHHVVNDGVSTGTDIGLLIAKLLNKPSELVVSRSFSNVPNCGPKRSLTEVLITNSNVNKLRNWQDSLTEYISLLMSKLSIPIQHSIQESNKWRMRTKCRLCNSENMIDFYNLEPTPPANHFIRTPKPQETIPLDLLLCINCNHIQLKEILDPRFLYSDYFYVSSTSNTMTNHLKESVIKFTKLFELNLHDNILEIGANDGVCIRELIDNGFTNVVGIDPAVNIHSRHSLPIICDFFGSGSKDVIMSNYSSYKLIYAFHCMAHIEDIQDVFKTIFALLDDNGVFIMEVGYFYDVFKSKQFDVIYHEHIDYHTCSAMNNFAKINNLFLFDITKNDIQGGSIQFYFSKNKDIVINENVEQAITEEVSIGLFHSSVLSNWKYSIEKICYDINSIINSLVNNGKKIAGYGASAKSTTLLYQLKISKNTLKYIIDDNIYKQNHFSPGLNIPIKSSDTLSNDKIDYIIILSCNFSGEIVTRLANYRKTGLRIIIPFPEIRII</sequence>
<dbReference type="SUPFAM" id="SSF53335">
    <property type="entry name" value="S-adenosyl-L-methionine-dependent methyltransferases"/>
    <property type="match status" value="1"/>
</dbReference>
<dbReference type="Gene3D" id="3.40.50.720">
    <property type="entry name" value="NAD(P)-binding Rossmann-like Domain"/>
    <property type="match status" value="2"/>
</dbReference>
<dbReference type="EMBL" id="MN740084">
    <property type="protein sequence ID" value="QHT87135.1"/>
    <property type="molecule type" value="Genomic_DNA"/>
</dbReference>
<evidence type="ECO:0000259" key="2">
    <source>
        <dbReference type="Pfam" id="PF08421"/>
    </source>
</evidence>
<dbReference type="Pfam" id="PF04321">
    <property type="entry name" value="RmlD_sub_bind"/>
    <property type="match status" value="1"/>
</dbReference>
<dbReference type="Gene3D" id="3.40.50.150">
    <property type="entry name" value="Vaccinia Virus protein VP39"/>
    <property type="match status" value="1"/>
</dbReference>
<proteinExistence type="predicted"/>
<dbReference type="SUPFAM" id="SSF51735">
    <property type="entry name" value="NAD(P)-binding Rossmann-fold domains"/>
    <property type="match status" value="1"/>
</dbReference>
<feature type="domain" description="Methyltransferase putative zinc binding" evidence="2">
    <location>
        <begin position="302"/>
        <end position="360"/>
    </location>
</feature>
<dbReference type="GO" id="GO:0019305">
    <property type="term" value="P:dTDP-rhamnose biosynthetic process"/>
    <property type="evidence" value="ECO:0007669"/>
    <property type="project" value="TreeGrafter"/>
</dbReference>
<dbReference type="CDD" id="cd02440">
    <property type="entry name" value="AdoMet_MTases"/>
    <property type="match status" value="1"/>
</dbReference>
<evidence type="ECO:0000259" key="1">
    <source>
        <dbReference type="Pfam" id="PF04321"/>
    </source>
</evidence>
<dbReference type="InterPro" id="IPR005913">
    <property type="entry name" value="dTDP_dehydrorham_reduct"/>
</dbReference>